<reference evidence="1" key="1">
    <citation type="submission" date="2022-06" db="EMBL/GenBank/DDBJ databases">
        <title>New cyanobacteria of genus Symplocastrum in benthos of Lake Baikal.</title>
        <authorList>
            <person name="Sorokovikova E."/>
            <person name="Tikhonova I."/>
            <person name="Krasnopeev A."/>
            <person name="Evseev P."/>
            <person name="Gladkikh A."/>
            <person name="Belykh O."/>
        </authorList>
    </citation>
    <scope>NUCLEOTIDE SEQUENCE</scope>
    <source>
        <strain evidence="1">BBK-W-15</strain>
    </source>
</reference>
<dbReference type="EMBL" id="JAMZMM010000356">
    <property type="protein sequence ID" value="MCP2731594.1"/>
    <property type="molecule type" value="Genomic_DNA"/>
</dbReference>
<evidence type="ECO:0000313" key="2">
    <source>
        <dbReference type="Proteomes" id="UP001204953"/>
    </source>
</evidence>
<comment type="caution">
    <text evidence="1">The sequence shown here is derived from an EMBL/GenBank/DDBJ whole genome shotgun (WGS) entry which is preliminary data.</text>
</comment>
<dbReference type="Proteomes" id="UP001204953">
    <property type="component" value="Unassembled WGS sequence"/>
</dbReference>
<dbReference type="NCBIfam" id="NF038133">
    <property type="entry name" value="choice_anch_L"/>
    <property type="match status" value="1"/>
</dbReference>
<name>A0AAE3KPQ1_9CYAN</name>
<dbReference type="AlphaFoldDB" id="A0AAE3KPQ1"/>
<dbReference type="InterPro" id="IPR049804">
    <property type="entry name" value="Choice_anch_L"/>
</dbReference>
<proteinExistence type="predicted"/>
<evidence type="ECO:0000313" key="1">
    <source>
        <dbReference type="EMBL" id="MCP2731594.1"/>
    </source>
</evidence>
<dbReference type="RefSeq" id="WP_254014329.1">
    <property type="nucleotide sequence ID" value="NZ_JAMZMM010000356.1"/>
</dbReference>
<accession>A0AAE3KPQ1</accession>
<gene>
    <name evidence="1" type="ORF">NJ959_24505</name>
</gene>
<keyword evidence="2" id="KW-1185">Reference proteome</keyword>
<sequence>MGSIPKITTRAIVNAMALPAAGIALLSWMGTPTMAFTITQNNTPEDLLSALLGDTTGLSNFAIAPDGNEQAFGLFSNDPFGLAGGIVLSTGKVIDIPGENKEDGGTIVTNWQNVPNDLSTDFAPAAQGVAGMAGDAMSLNISFDTDSTVDKLFFQYVFGSEEFVEFGNSKFNDSFELLLNGINLAKLSDGQTVTINNLIPNPTNPASYHPDFISNPAGAITQTKLDGYTKILGFEGILNKNTRNTLTINIKDIGDGYLDSAVFIKGKSLGTVLEPNSTSVNELPQPPDTKQPQRVVEPSTILSLLGFGALTLTSRRKRHKKLNS</sequence>
<protein>
    <submittedName>
        <fullName evidence="1">Choice-of-anchor L domain-containing protein</fullName>
    </submittedName>
</protein>
<organism evidence="1 2">
    <name type="scientific">Limnofasciculus baicalensis BBK-W-15</name>
    <dbReference type="NCBI Taxonomy" id="2699891"/>
    <lineage>
        <taxon>Bacteria</taxon>
        <taxon>Bacillati</taxon>
        <taxon>Cyanobacteriota</taxon>
        <taxon>Cyanophyceae</taxon>
        <taxon>Coleofasciculales</taxon>
        <taxon>Coleofasciculaceae</taxon>
        <taxon>Limnofasciculus</taxon>
        <taxon>Limnofasciculus baicalensis</taxon>
    </lineage>
</organism>